<feature type="region of interest" description="Disordered" evidence="7">
    <location>
        <begin position="464"/>
        <end position="613"/>
    </location>
</feature>
<comment type="subcellular location">
    <subcellularLocation>
        <location evidence="1">Membrane</location>
        <topology evidence="1">Multi-pass membrane protein</topology>
    </subcellularLocation>
</comment>
<evidence type="ECO:0000256" key="1">
    <source>
        <dbReference type="ARBA" id="ARBA00004141"/>
    </source>
</evidence>
<feature type="transmembrane region" description="Helical" evidence="8">
    <location>
        <begin position="145"/>
        <end position="165"/>
    </location>
</feature>
<feature type="compositionally biased region" description="Basic and acidic residues" evidence="7">
    <location>
        <begin position="574"/>
        <end position="613"/>
    </location>
</feature>
<feature type="transmembrane region" description="Helical" evidence="8">
    <location>
        <begin position="377"/>
        <end position="397"/>
    </location>
</feature>
<dbReference type="FunCoup" id="A0A6L2PUI0">
    <property type="interactions" value="56"/>
</dbReference>
<feature type="compositionally biased region" description="Polar residues" evidence="7">
    <location>
        <begin position="664"/>
        <end position="682"/>
    </location>
</feature>
<dbReference type="PANTHER" id="PTHR22950">
    <property type="entry name" value="AMINO ACID TRANSPORTER"/>
    <property type="match status" value="1"/>
</dbReference>
<comment type="caution">
    <text evidence="10">The sequence shown here is derived from an EMBL/GenBank/DDBJ whole genome shotgun (WGS) entry which is preliminary data.</text>
</comment>
<evidence type="ECO:0000256" key="2">
    <source>
        <dbReference type="ARBA" id="ARBA00022448"/>
    </source>
</evidence>
<evidence type="ECO:0000259" key="9">
    <source>
        <dbReference type="Pfam" id="PF01490"/>
    </source>
</evidence>
<dbReference type="GO" id="GO:0016020">
    <property type="term" value="C:membrane"/>
    <property type="evidence" value="ECO:0007669"/>
    <property type="project" value="UniProtKB-SubCell"/>
</dbReference>
<name>A0A6L2PUI0_COPFO</name>
<evidence type="ECO:0000256" key="4">
    <source>
        <dbReference type="ARBA" id="ARBA00022970"/>
    </source>
</evidence>
<feature type="transmembrane region" description="Helical" evidence="8">
    <location>
        <begin position="272"/>
        <end position="296"/>
    </location>
</feature>
<dbReference type="EMBL" id="BLKM01000612">
    <property type="protein sequence ID" value="GFG36179.1"/>
    <property type="molecule type" value="Genomic_DNA"/>
</dbReference>
<feature type="compositionally biased region" description="Basic and acidic residues" evidence="7">
    <location>
        <begin position="1139"/>
        <end position="1151"/>
    </location>
</feature>
<feature type="compositionally biased region" description="Basic and acidic residues" evidence="7">
    <location>
        <begin position="549"/>
        <end position="565"/>
    </location>
</feature>
<evidence type="ECO:0000313" key="10">
    <source>
        <dbReference type="EMBL" id="GFG36179.1"/>
    </source>
</evidence>
<feature type="region of interest" description="Disordered" evidence="7">
    <location>
        <begin position="989"/>
        <end position="1102"/>
    </location>
</feature>
<dbReference type="OrthoDB" id="513400at2759"/>
<dbReference type="Pfam" id="PF01490">
    <property type="entry name" value="Aa_trans"/>
    <property type="match status" value="1"/>
</dbReference>
<feature type="region of interest" description="Disordered" evidence="7">
    <location>
        <begin position="699"/>
        <end position="737"/>
    </location>
</feature>
<feature type="domain" description="Amino acid transporter transmembrane" evidence="9">
    <location>
        <begin position="3"/>
        <end position="393"/>
    </location>
</feature>
<feature type="transmembrane region" description="Helical" evidence="8">
    <location>
        <begin position="120"/>
        <end position="138"/>
    </location>
</feature>
<reference evidence="11" key="1">
    <citation type="submission" date="2020-01" db="EMBL/GenBank/DDBJ databases">
        <title>Draft genome sequence of the Termite Coptotermes fromosanus.</title>
        <authorList>
            <person name="Itakura S."/>
            <person name="Yosikawa Y."/>
            <person name="Umezawa K."/>
        </authorList>
    </citation>
    <scope>NUCLEOTIDE SEQUENCE [LARGE SCALE GENOMIC DNA]</scope>
</reference>
<dbReference type="PANTHER" id="PTHR22950:SF646">
    <property type="entry name" value="SODIUM-COUPLED NEUTRAL AMINO ACID TRANSPORTER 10-RELATED"/>
    <property type="match status" value="1"/>
</dbReference>
<keyword evidence="11" id="KW-1185">Reference proteome</keyword>
<feature type="transmembrane region" description="Helical" evidence="8">
    <location>
        <begin position="316"/>
        <end position="334"/>
    </location>
</feature>
<feature type="transmembrane region" description="Helical" evidence="8">
    <location>
        <begin position="7"/>
        <end position="25"/>
    </location>
</feature>
<keyword evidence="3 8" id="KW-0812">Transmembrane</keyword>
<dbReference type="AlphaFoldDB" id="A0A6L2PUI0"/>
<feature type="compositionally biased region" description="Polar residues" evidence="7">
    <location>
        <begin position="1039"/>
        <end position="1059"/>
    </location>
</feature>
<feature type="transmembrane region" description="Helical" evidence="8">
    <location>
        <begin position="80"/>
        <end position="100"/>
    </location>
</feature>
<feature type="transmembrane region" description="Helical" evidence="8">
    <location>
        <begin position="227"/>
        <end position="252"/>
    </location>
</feature>
<feature type="compositionally biased region" description="Basic and acidic residues" evidence="7">
    <location>
        <begin position="632"/>
        <end position="643"/>
    </location>
</feature>
<sequence length="1151" mass="125850">MGTNTGTVMTLANSIIGVGVLAMPFCFKQCGIILSILMLLLSSFLSRLACHFLLKAAIMARRRNFEFLAFHTFGPPGKTVVELCIIGFLMGTCIAFFVVVGDLGPAIIAKTLNINNTSSLREIVLIGLAVFVVLPLGLLRNVDSLSSVCTATIGFYLCLVLKVMAEAMSHLVARDWMDKVYFWRPAGMLQCIPIFSMALFCQTQLFEIYDSLPNASLEKMNGVIRAAVNLCTAFYICVGFFGYVAFCTQNFTGNVLMSFTPTLMSDVIKMGFVLSVAVSFPLVIFPCRASMFSLLFKRVQMSHHETLSSHIPETRFKCLTISIISVSLAVGLLIPNIELVLGLVGSTIGVLICVMFPAVAFICISTKSSQERLLAQVLVFVGVLILVLGTYATLYAANESGDTDRSEAISPLPDHFDSIPRMTLVQVDKPEVDKIVVDKPAAVEKSKVKPKESAAEPKQEALAEKIDTGGQNVPIEQVKQPDIARKPDVRQEPPVPVEPPAVQSGAVVEKNEVKQGKDMVPAALQHGEKQVEETAHDASVNKDAAVGSTEERKIIPDSPAERGKGNSEQVNQDAIKKEDEELAEAEKQAEADNEQKNKELLRKLEEHKEEQKKLLQEQKQILEELKEHKKDIEQAVAKQRSDDNIPQGSPDTGQDTGVKPEGKSNVNNKQSVENIQDPQSGVSIINIVQNKNNIEYGIQKVHGQEAREPNKVGKKDVMPRPVKVDAPQKDLPEEGPDHFDEMQKVLMNSVLQGRPKGASINAENVEMSGSILHPAEGLRHQGQKPAGLVQQQDGPLPAPNKLPLPLPLAVRDNTSIFYKQGDANAQVNKVDTVTDSQKVMKQNMQHGVADVEEAKVMRRDILASDENGFKTSDKKESGRVNSELDTVVKTKLGGILPNIVSNDKLYDGKNEGHERHKRDTLTEKFENTFLIASIMHKQKNKQELSDVKQGDMSENCEAGEKANKISDSGLNMAMSSKDKYNIADDHVEHTKDQEHPPLSEKPNPSAQISDLGPTSHPEKIPDPPVEIAESASKGPVHYSATNASTSSIHTSMSGKQNAEGSILSELKAEKDSEDGALSGQEGVSASNSIIKTPSHLSEPQLSDDGMKLLNKVVLEAKDISVVAKPMTRDLKSISTVQQMHDDDEHNEKKHT</sequence>
<feature type="region of interest" description="Disordered" evidence="7">
    <location>
        <begin position="632"/>
        <end position="682"/>
    </location>
</feature>
<feature type="compositionally biased region" description="Polar residues" evidence="7">
    <location>
        <begin position="1081"/>
        <end position="1100"/>
    </location>
</feature>
<evidence type="ECO:0000256" key="8">
    <source>
        <dbReference type="SAM" id="Phobius"/>
    </source>
</evidence>
<feature type="compositionally biased region" description="Basic and acidic residues" evidence="7">
    <location>
        <begin position="989"/>
        <end position="998"/>
    </location>
</feature>
<dbReference type="Proteomes" id="UP000502823">
    <property type="component" value="Unassembled WGS sequence"/>
</dbReference>
<keyword evidence="6 8" id="KW-0472">Membrane</keyword>
<feature type="compositionally biased region" description="Basic and acidic residues" evidence="7">
    <location>
        <begin position="526"/>
        <end position="540"/>
    </location>
</feature>
<dbReference type="InterPro" id="IPR013057">
    <property type="entry name" value="AA_transpt_TM"/>
</dbReference>
<dbReference type="InParanoid" id="A0A6L2PUI0"/>
<evidence type="ECO:0000256" key="6">
    <source>
        <dbReference type="ARBA" id="ARBA00023136"/>
    </source>
</evidence>
<gene>
    <name evidence="10" type="ORF">Cfor_00390</name>
</gene>
<keyword evidence="5 8" id="KW-1133">Transmembrane helix</keyword>
<feature type="transmembrane region" description="Helical" evidence="8">
    <location>
        <begin position="340"/>
        <end position="365"/>
    </location>
</feature>
<keyword evidence="2" id="KW-0813">Transport</keyword>
<proteinExistence type="predicted"/>
<keyword evidence="4" id="KW-0029">Amino-acid transport</keyword>
<feature type="compositionally biased region" description="Basic and acidic residues" evidence="7">
    <location>
        <begin position="702"/>
        <end position="737"/>
    </location>
</feature>
<evidence type="ECO:0000313" key="11">
    <source>
        <dbReference type="Proteomes" id="UP000502823"/>
    </source>
</evidence>
<organism evidence="10 11">
    <name type="scientific">Coptotermes formosanus</name>
    <name type="common">Formosan subterranean termite</name>
    <dbReference type="NCBI Taxonomy" id="36987"/>
    <lineage>
        <taxon>Eukaryota</taxon>
        <taxon>Metazoa</taxon>
        <taxon>Ecdysozoa</taxon>
        <taxon>Arthropoda</taxon>
        <taxon>Hexapoda</taxon>
        <taxon>Insecta</taxon>
        <taxon>Pterygota</taxon>
        <taxon>Neoptera</taxon>
        <taxon>Polyneoptera</taxon>
        <taxon>Dictyoptera</taxon>
        <taxon>Blattodea</taxon>
        <taxon>Blattoidea</taxon>
        <taxon>Termitoidae</taxon>
        <taxon>Rhinotermitidae</taxon>
        <taxon>Coptotermes</taxon>
    </lineage>
</organism>
<accession>A0A6L2PUI0</accession>
<feature type="compositionally biased region" description="Polar residues" evidence="7">
    <location>
        <begin position="644"/>
        <end position="655"/>
    </location>
</feature>
<dbReference type="GO" id="GO:0015179">
    <property type="term" value="F:L-amino acid transmembrane transporter activity"/>
    <property type="evidence" value="ECO:0007669"/>
    <property type="project" value="TreeGrafter"/>
</dbReference>
<evidence type="ECO:0000256" key="5">
    <source>
        <dbReference type="ARBA" id="ARBA00022989"/>
    </source>
</evidence>
<feature type="transmembrane region" description="Helical" evidence="8">
    <location>
        <begin position="31"/>
        <end position="54"/>
    </location>
</feature>
<feature type="region of interest" description="Disordered" evidence="7">
    <location>
        <begin position="1132"/>
        <end position="1151"/>
    </location>
</feature>
<feature type="transmembrane region" description="Helical" evidence="8">
    <location>
        <begin position="185"/>
        <end position="206"/>
    </location>
</feature>
<feature type="compositionally biased region" description="Basic and acidic residues" evidence="7">
    <location>
        <begin position="482"/>
        <end position="491"/>
    </location>
</feature>
<evidence type="ECO:0000256" key="7">
    <source>
        <dbReference type="SAM" id="MobiDB-lite"/>
    </source>
</evidence>
<evidence type="ECO:0000256" key="3">
    <source>
        <dbReference type="ARBA" id="ARBA00022692"/>
    </source>
</evidence>
<protein>
    <recommendedName>
        <fullName evidence="9">Amino acid transporter transmembrane domain-containing protein</fullName>
    </recommendedName>
</protein>